<dbReference type="AlphaFoldDB" id="M0N4C0"/>
<feature type="domain" description="Amphi-Trp" evidence="1">
    <location>
        <begin position="7"/>
        <end position="78"/>
    </location>
</feature>
<evidence type="ECO:0000313" key="3">
    <source>
        <dbReference type="Proteomes" id="UP000011680"/>
    </source>
</evidence>
<dbReference type="Pfam" id="PF20068">
    <property type="entry name" value="Amphi-Trp"/>
    <property type="match status" value="1"/>
</dbReference>
<evidence type="ECO:0000313" key="2">
    <source>
        <dbReference type="EMBL" id="EMA51505.1"/>
    </source>
</evidence>
<protein>
    <recommendedName>
        <fullName evidence="1">Amphi-Trp domain-containing protein</fullName>
    </recommendedName>
</protein>
<gene>
    <name evidence="2" type="ORF">C451_14610</name>
</gene>
<dbReference type="NCBIfam" id="TIGR04354">
    <property type="entry name" value="amphi-Trp"/>
    <property type="match status" value="1"/>
</dbReference>
<dbReference type="eggNOG" id="arCOG04789">
    <property type="taxonomic scope" value="Archaea"/>
</dbReference>
<evidence type="ECO:0000259" key="1">
    <source>
        <dbReference type="Pfam" id="PF20068"/>
    </source>
</evidence>
<dbReference type="EMBL" id="AOMF01000165">
    <property type="protein sequence ID" value="EMA51505.1"/>
    <property type="molecule type" value="Genomic_DNA"/>
</dbReference>
<dbReference type="Proteomes" id="UP000011680">
    <property type="component" value="Unassembled WGS sequence"/>
</dbReference>
<accession>M0N4C0</accession>
<comment type="caution">
    <text evidence="2">The sequence shown here is derived from an EMBL/GenBank/DDBJ whole genome shotgun (WGS) entry which is preliminary data.</text>
</comment>
<keyword evidence="3" id="KW-1185">Reference proteome</keyword>
<reference evidence="2 3" key="1">
    <citation type="journal article" date="2014" name="PLoS Genet.">
        <title>Phylogenetically driven sequencing of extremely halophilic archaea reveals strategies for static and dynamic osmo-response.</title>
        <authorList>
            <person name="Becker E.A."/>
            <person name="Seitzer P.M."/>
            <person name="Tritt A."/>
            <person name="Larsen D."/>
            <person name="Krusor M."/>
            <person name="Yao A.I."/>
            <person name="Wu D."/>
            <person name="Madern D."/>
            <person name="Eisen J.A."/>
            <person name="Darling A.E."/>
            <person name="Facciotti M.T."/>
        </authorList>
    </citation>
    <scope>NUCLEOTIDE SEQUENCE [LARGE SCALE GENOMIC DNA]</scope>
    <source>
        <strain evidence="2 3">JCM 13552</strain>
    </source>
</reference>
<proteinExistence type="predicted"/>
<sequence length="79" mass="9098">MAEKNISEEKLDRAEAAERLRAIADDLESDEEFHIDIDNKTITLHPRDSLGFEVGVRERSSILRGSRESVTIKMDWRAK</sequence>
<dbReference type="STRING" id="1227457.C451_14610"/>
<dbReference type="PATRIC" id="fig|1227457.3.peg.2809"/>
<dbReference type="OrthoDB" id="282103at2157"/>
<organism evidence="2 3">
    <name type="scientific">Halococcus thailandensis JCM 13552</name>
    <dbReference type="NCBI Taxonomy" id="1227457"/>
    <lineage>
        <taxon>Archaea</taxon>
        <taxon>Methanobacteriati</taxon>
        <taxon>Methanobacteriota</taxon>
        <taxon>Stenosarchaea group</taxon>
        <taxon>Halobacteria</taxon>
        <taxon>Halobacteriales</taxon>
        <taxon>Halococcaceae</taxon>
        <taxon>Halococcus</taxon>
    </lineage>
</organism>
<dbReference type="InterPro" id="IPR027598">
    <property type="entry name" value="Amphi-Trp_dom"/>
</dbReference>
<dbReference type="RefSeq" id="WP_007741621.1">
    <property type="nucleotide sequence ID" value="NZ_AOMF01000165.1"/>
</dbReference>
<name>M0N4C0_9EURY</name>